<dbReference type="InParanoid" id="M4BLD6"/>
<evidence type="ECO:0000313" key="2">
    <source>
        <dbReference type="EnsemblProtists" id="HpaP807221"/>
    </source>
</evidence>
<dbReference type="EnsemblProtists" id="HpaT807221">
    <property type="protein sequence ID" value="HpaP807221"/>
    <property type="gene ID" value="HpaG807221"/>
</dbReference>
<protein>
    <submittedName>
        <fullName evidence="2">Uncharacterized protein</fullName>
    </submittedName>
</protein>
<organism evidence="2 3">
    <name type="scientific">Hyaloperonospora arabidopsidis (strain Emoy2)</name>
    <name type="common">Downy mildew agent</name>
    <name type="synonym">Peronospora arabidopsidis</name>
    <dbReference type="NCBI Taxonomy" id="559515"/>
    <lineage>
        <taxon>Eukaryota</taxon>
        <taxon>Sar</taxon>
        <taxon>Stramenopiles</taxon>
        <taxon>Oomycota</taxon>
        <taxon>Peronosporomycetes</taxon>
        <taxon>Peronosporales</taxon>
        <taxon>Peronosporaceae</taxon>
        <taxon>Hyaloperonospora</taxon>
    </lineage>
</organism>
<evidence type="ECO:0000313" key="3">
    <source>
        <dbReference type="Proteomes" id="UP000011713"/>
    </source>
</evidence>
<proteinExistence type="predicted"/>
<feature type="region of interest" description="Disordered" evidence="1">
    <location>
        <begin position="20"/>
        <end position="41"/>
    </location>
</feature>
<accession>M4BLD6</accession>
<reference evidence="3" key="1">
    <citation type="journal article" date="2010" name="Science">
        <title>Signatures of adaptation to obligate biotrophy in the Hyaloperonospora arabidopsidis genome.</title>
        <authorList>
            <person name="Baxter L."/>
            <person name="Tripathy S."/>
            <person name="Ishaque N."/>
            <person name="Boot N."/>
            <person name="Cabral A."/>
            <person name="Kemen E."/>
            <person name="Thines M."/>
            <person name="Ah-Fong A."/>
            <person name="Anderson R."/>
            <person name="Badejoko W."/>
            <person name="Bittner-Eddy P."/>
            <person name="Boore J.L."/>
            <person name="Chibucos M.C."/>
            <person name="Coates M."/>
            <person name="Dehal P."/>
            <person name="Delehaunty K."/>
            <person name="Dong S."/>
            <person name="Downton P."/>
            <person name="Dumas B."/>
            <person name="Fabro G."/>
            <person name="Fronick C."/>
            <person name="Fuerstenberg S.I."/>
            <person name="Fulton L."/>
            <person name="Gaulin E."/>
            <person name="Govers F."/>
            <person name="Hughes L."/>
            <person name="Humphray S."/>
            <person name="Jiang R.H."/>
            <person name="Judelson H."/>
            <person name="Kamoun S."/>
            <person name="Kyung K."/>
            <person name="Meijer H."/>
            <person name="Minx P."/>
            <person name="Morris P."/>
            <person name="Nelson J."/>
            <person name="Phuntumart V."/>
            <person name="Qutob D."/>
            <person name="Rehmany A."/>
            <person name="Rougon-Cardoso A."/>
            <person name="Ryden P."/>
            <person name="Torto-Alalibo T."/>
            <person name="Studholme D."/>
            <person name="Wang Y."/>
            <person name="Win J."/>
            <person name="Wood J."/>
            <person name="Clifton S.W."/>
            <person name="Rogers J."/>
            <person name="Van den Ackerveken G."/>
            <person name="Jones J.D."/>
            <person name="McDowell J.M."/>
            <person name="Beynon J."/>
            <person name="Tyler B.M."/>
        </authorList>
    </citation>
    <scope>NUCLEOTIDE SEQUENCE [LARGE SCALE GENOMIC DNA]</scope>
    <source>
        <strain evidence="3">Emoy2</strain>
    </source>
</reference>
<evidence type="ECO:0000256" key="1">
    <source>
        <dbReference type="SAM" id="MobiDB-lite"/>
    </source>
</evidence>
<reference evidence="2" key="2">
    <citation type="submission" date="2015-06" db="UniProtKB">
        <authorList>
            <consortium name="EnsemblProtists"/>
        </authorList>
    </citation>
    <scope>IDENTIFICATION</scope>
    <source>
        <strain evidence="2">Emoy2</strain>
    </source>
</reference>
<name>M4BLD6_HYAAE</name>
<dbReference type="Proteomes" id="UP000011713">
    <property type="component" value="Unassembled WGS sequence"/>
</dbReference>
<dbReference type="EMBL" id="JH598375">
    <property type="status" value="NOT_ANNOTATED_CDS"/>
    <property type="molecule type" value="Genomic_DNA"/>
</dbReference>
<dbReference type="VEuPathDB" id="FungiDB:HpaG807221"/>
<dbReference type="HOGENOM" id="CLU_1974795_0_0_1"/>
<dbReference type="AlphaFoldDB" id="M4BLD6"/>
<keyword evidence="3" id="KW-1185">Reference proteome</keyword>
<sequence>MCTTLNPTVLSSFHASISTVGTQDGLRPTPPSKGHPPSAEIVPARPRTEYARGSRERFDSSHALIRFKLIVAEECCLYRVFAHVDYFSFVSWVKVPRMATYLPQWDAPMVMRARSAGRARGKWDHTP</sequence>